<feature type="transmembrane region" description="Helical" evidence="1">
    <location>
        <begin position="20"/>
        <end position="39"/>
    </location>
</feature>
<protein>
    <submittedName>
        <fullName evidence="2">Uncharacterized protein</fullName>
    </submittedName>
</protein>
<evidence type="ECO:0000313" key="2">
    <source>
        <dbReference type="EMBL" id="KKR35013.1"/>
    </source>
</evidence>
<sequence length="63" mass="7439">MEDLMSQINQIVVERIESVALFLIRLIATYIDAIWALLFERYPFEDEKSSSIDDDDETWVWGV</sequence>
<reference evidence="2 3" key="1">
    <citation type="journal article" date="2015" name="Nature">
        <title>rRNA introns, odd ribosomes, and small enigmatic genomes across a large radiation of phyla.</title>
        <authorList>
            <person name="Brown C.T."/>
            <person name="Hug L.A."/>
            <person name="Thomas B.C."/>
            <person name="Sharon I."/>
            <person name="Castelle C.J."/>
            <person name="Singh A."/>
            <person name="Wilkins M.J."/>
            <person name="Williams K.H."/>
            <person name="Banfield J.F."/>
        </authorList>
    </citation>
    <scope>NUCLEOTIDE SEQUENCE [LARGE SCALE GENOMIC DNA]</scope>
</reference>
<keyword evidence="1" id="KW-0812">Transmembrane</keyword>
<gene>
    <name evidence="2" type="ORF">UT67_C0004G0002</name>
</gene>
<keyword evidence="1" id="KW-1133">Transmembrane helix</keyword>
<dbReference type="STRING" id="1619037.UT67_C0004G0002"/>
<dbReference type="AlphaFoldDB" id="A0A0G0Q4E6"/>
<name>A0A0G0Q4E6_9BACT</name>
<organism evidence="2 3">
    <name type="scientific">Candidatus Magasanikbacteria bacterium GW2011_GWA2_40_10</name>
    <dbReference type="NCBI Taxonomy" id="1619037"/>
    <lineage>
        <taxon>Bacteria</taxon>
        <taxon>Candidatus Magasanikiibacteriota</taxon>
    </lineage>
</organism>
<comment type="caution">
    <text evidence="2">The sequence shown here is derived from an EMBL/GenBank/DDBJ whole genome shotgun (WGS) entry which is preliminary data.</text>
</comment>
<evidence type="ECO:0000256" key="1">
    <source>
        <dbReference type="SAM" id="Phobius"/>
    </source>
</evidence>
<evidence type="ECO:0000313" key="3">
    <source>
        <dbReference type="Proteomes" id="UP000034855"/>
    </source>
</evidence>
<accession>A0A0G0Q4E6</accession>
<proteinExistence type="predicted"/>
<dbReference type="EMBL" id="LBXR01000004">
    <property type="protein sequence ID" value="KKR35013.1"/>
    <property type="molecule type" value="Genomic_DNA"/>
</dbReference>
<dbReference type="Proteomes" id="UP000034855">
    <property type="component" value="Unassembled WGS sequence"/>
</dbReference>
<keyword evidence="1" id="KW-0472">Membrane</keyword>